<protein>
    <recommendedName>
        <fullName evidence="4">DUF4860 domain-containing protein</fullName>
    </recommendedName>
</protein>
<dbReference type="Pfam" id="PF16152">
    <property type="entry name" value="DUF4860"/>
    <property type="match status" value="1"/>
</dbReference>
<sequence length="161" mass="17792">MRFQTKKNHVIDLLFPIAVFFVFAVSALTVILLAANIYQSTTARSSENYTARTSLSYISEKIHQSDVEGGISIGTFDGRDSLILKQTYEGSLFCTYIYEDGGYLKELFVKDGTDASAQSGKNIIAVKSFSMESQKNGLFHFIVTDSQGETASVTVRERSSL</sequence>
<accession>A0A1M6SK34</accession>
<keyword evidence="1" id="KW-1133">Transmembrane helix</keyword>
<reference evidence="2 3" key="1">
    <citation type="submission" date="2016-11" db="EMBL/GenBank/DDBJ databases">
        <authorList>
            <person name="Jaros S."/>
            <person name="Januszkiewicz K."/>
            <person name="Wedrychowicz H."/>
        </authorList>
    </citation>
    <scope>NUCLEOTIDE SEQUENCE [LARGE SCALE GENOMIC DNA]</scope>
    <source>
        <strain evidence="2 3">DSM 15480</strain>
    </source>
</reference>
<dbReference type="STRING" id="1121950.SAMN02745243_02967"/>
<dbReference type="AlphaFoldDB" id="A0A1M6SK34"/>
<evidence type="ECO:0008006" key="4">
    <source>
        <dbReference type="Google" id="ProtNLM"/>
    </source>
</evidence>
<dbReference type="EMBL" id="FQZY01000050">
    <property type="protein sequence ID" value="SHK45101.1"/>
    <property type="molecule type" value="Genomic_DNA"/>
</dbReference>
<proteinExistence type="predicted"/>
<dbReference type="InterPro" id="IPR032340">
    <property type="entry name" value="DUF4860"/>
</dbReference>
<organism evidence="2 3">
    <name type="scientific">Hespellia stercorisuis DSM 15480</name>
    <dbReference type="NCBI Taxonomy" id="1121950"/>
    <lineage>
        <taxon>Bacteria</taxon>
        <taxon>Bacillati</taxon>
        <taxon>Bacillota</taxon>
        <taxon>Clostridia</taxon>
        <taxon>Lachnospirales</taxon>
        <taxon>Lachnospiraceae</taxon>
        <taxon>Hespellia</taxon>
    </lineage>
</organism>
<dbReference type="Proteomes" id="UP000184301">
    <property type="component" value="Unassembled WGS sequence"/>
</dbReference>
<name>A0A1M6SK34_9FIRM</name>
<evidence type="ECO:0000313" key="2">
    <source>
        <dbReference type="EMBL" id="SHK45101.1"/>
    </source>
</evidence>
<evidence type="ECO:0000313" key="3">
    <source>
        <dbReference type="Proteomes" id="UP000184301"/>
    </source>
</evidence>
<dbReference type="OrthoDB" id="1863061at2"/>
<keyword evidence="3" id="KW-1185">Reference proteome</keyword>
<feature type="transmembrane region" description="Helical" evidence="1">
    <location>
        <begin position="12"/>
        <end position="38"/>
    </location>
</feature>
<keyword evidence="1" id="KW-0812">Transmembrane</keyword>
<keyword evidence="1" id="KW-0472">Membrane</keyword>
<dbReference type="RefSeq" id="WP_073111848.1">
    <property type="nucleotide sequence ID" value="NZ_FQZY01000050.1"/>
</dbReference>
<evidence type="ECO:0000256" key="1">
    <source>
        <dbReference type="SAM" id="Phobius"/>
    </source>
</evidence>
<gene>
    <name evidence="2" type="ORF">SAMN02745243_02967</name>
</gene>